<dbReference type="AlphaFoldDB" id="A0A0U9HJ09"/>
<reference evidence="2 3" key="1">
    <citation type="journal article" date="2014" name="Nat. Commun.">
        <title>Klebsormidium flaccidum genome reveals primary factors for plant terrestrial adaptation.</title>
        <authorList>
            <person name="Hori K."/>
            <person name="Maruyama F."/>
            <person name="Fujisawa T."/>
            <person name="Togashi T."/>
            <person name="Yamamoto N."/>
            <person name="Seo M."/>
            <person name="Sato S."/>
            <person name="Yamada T."/>
            <person name="Mori H."/>
            <person name="Tajima N."/>
            <person name="Moriyama T."/>
            <person name="Ikeuchi M."/>
            <person name="Watanabe M."/>
            <person name="Wada H."/>
            <person name="Kobayashi K."/>
            <person name="Saito M."/>
            <person name="Masuda T."/>
            <person name="Sasaki-Sekimoto Y."/>
            <person name="Mashiguchi K."/>
            <person name="Awai K."/>
            <person name="Shimojima M."/>
            <person name="Masuda S."/>
            <person name="Iwai M."/>
            <person name="Nobusawa T."/>
            <person name="Narise T."/>
            <person name="Kondo S."/>
            <person name="Saito H."/>
            <person name="Sato R."/>
            <person name="Murakawa M."/>
            <person name="Ihara Y."/>
            <person name="Oshima-Yamada Y."/>
            <person name="Ohtaka K."/>
            <person name="Satoh M."/>
            <person name="Sonobe K."/>
            <person name="Ishii M."/>
            <person name="Ohtani R."/>
            <person name="Kanamori-Sato M."/>
            <person name="Honoki R."/>
            <person name="Miyazaki D."/>
            <person name="Mochizuki H."/>
            <person name="Umetsu J."/>
            <person name="Higashi K."/>
            <person name="Shibata D."/>
            <person name="Kamiya Y."/>
            <person name="Sato N."/>
            <person name="Nakamura Y."/>
            <person name="Tabata S."/>
            <person name="Ida S."/>
            <person name="Kurokawa K."/>
            <person name="Ohta H."/>
        </authorList>
    </citation>
    <scope>NUCLEOTIDE SEQUENCE [LARGE SCALE GENOMIC DNA]</scope>
    <source>
        <strain evidence="2 3">NIES-2285</strain>
    </source>
</reference>
<protein>
    <submittedName>
        <fullName evidence="2">Uncharacterized protein</fullName>
    </submittedName>
</protein>
<name>A0A0U9HJ09_KLENI</name>
<evidence type="ECO:0000313" key="3">
    <source>
        <dbReference type="Proteomes" id="UP000054558"/>
    </source>
</evidence>
<dbReference type="EMBL" id="DF237024">
    <property type="protein sequence ID" value="GAQ81269.1"/>
    <property type="molecule type" value="Genomic_DNA"/>
</dbReference>
<organism evidence="2 3">
    <name type="scientific">Klebsormidium nitens</name>
    <name type="common">Green alga</name>
    <name type="synonym">Ulothrix nitens</name>
    <dbReference type="NCBI Taxonomy" id="105231"/>
    <lineage>
        <taxon>Eukaryota</taxon>
        <taxon>Viridiplantae</taxon>
        <taxon>Streptophyta</taxon>
        <taxon>Klebsormidiophyceae</taxon>
        <taxon>Klebsormidiales</taxon>
        <taxon>Klebsormidiaceae</taxon>
        <taxon>Klebsormidium</taxon>
    </lineage>
</organism>
<dbReference type="Proteomes" id="UP000054558">
    <property type="component" value="Unassembled WGS sequence"/>
</dbReference>
<keyword evidence="3" id="KW-1185">Reference proteome</keyword>
<feature type="region of interest" description="Disordered" evidence="1">
    <location>
        <begin position="101"/>
        <end position="156"/>
    </location>
</feature>
<feature type="compositionally biased region" description="Basic and acidic residues" evidence="1">
    <location>
        <begin position="46"/>
        <end position="70"/>
    </location>
</feature>
<proteinExistence type="predicted"/>
<feature type="region of interest" description="Disordered" evidence="1">
    <location>
        <begin position="35"/>
        <end position="78"/>
    </location>
</feature>
<gene>
    <name evidence="2" type="ORF">KFL_000750354</name>
</gene>
<evidence type="ECO:0000256" key="1">
    <source>
        <dbReference type="SAM" id="MobiDB-lite"/>
    </source>
</evidence>
<feature type="region of interest" description="Disordered" evidence="1">
    <location>
        <begin position="193"/>
        <end position="219"/>
    </location>
</feature>
<accession>A0A0U9HJ09</accession>
<sequence>MRRPQRGHARLRVAETRRPFTTFERAGAAWASRTLEGCESGSGGSRFERRNAAGRRESEGALHRHAHDSTRAYAASAPNTRPTWRHFDAACRRFWSSARGGATGGSARGDSPVGDSCAHPFGRLGTRPLPTSEQQTGAGRDPPQGRRPGSSTDIGAHVSRDVSSHLSLTSWWEALRHGVSVEQGPRARREAMLSRDMTRRGSLAWSSSLDRTRGNDFGGCERSPMLQAAAHGAIEPR</sequence>
<evidence type="ECO:0000313" key="2">
    <source>
        <dbReference type="EMBL" id="GAQ81269.1"/>
    </source>
</evidence>